<dbReference type="InterPro" id="IPR050406">
    <property type="entry name" value="FGGY_Carb_Kinase"/>
</dbReference>
<keyword evidence="2 4" id="KW-0808">Transferase</keyword>
<dbReference type="AlphaFoldDB" id="A0A5C7FK94"/>
<sequence>MTYKIGLDIGTTATKACAFNGAGEMIGIIERDYELLHPEPGAAEQQPAAVFSAAEEALTELVKQTEGKPASVGLSCPMHSLLLLDKNYAPLGNVITWADARPQDAMKGFTDQEGYDLHELTGTPVHPMSPLVKLCWLANGQPGQLQTATYISDLKSALVLRWTESGFLLDEQLASATGLMNLETSQWASVALEKAGIRKEQLPQIKPAATKLKWRESVAKKLGLTGVPLYLGGSDGVLANLGSGIMDCGDIALSIGTSGALRTTHTKARIDARLGLFNYKMKEGLYVIGGPTNNGGKVLEYWQNLLAAHFEDVGAFIDGAVSVASGDSPTFGPWLYGERAPLWDATATASLTGLMGHHQPAHIARAVLDGVTDNLINILHNLEAVVGPADRILGSGGFTKSPEWTKLIAERSGRQVVIADAAQASAYGAALVSTVLQP</sequence>
<dbReference type="PANTHER" id="PTHR43095">
    <property type="entry name" value="SUGAR KINASE"/>
    <property type="match status" value="1"/>
</dbReference>
<evidence type="ECO:0000256" key="2">
    <source>
        <dbReference type="ARBA" id="ARBA00022679"/>
    </source>
</evidence>
<dbReference type="Pfam" id="PF02782">
    <property type="entry name" value="FGGY_C"/>
    <property type="match status" value="1"/>
</dbReference>
<feature type="domain" description="Carbohydrate kinase FGGY N-terminal" evidence="5">
    <location>
        <begin position="3"/>
        <end position="242"/>
    </location>
</feature>
<dbReference type="InterPro" id="IPR043129">
    <property type="entry name" value="ATPase_NBD"/>
</dbReference>
<dbReference type="SUPFAM" id="SSF53067">
    <property type="entry name" value="Actin-like ATPase domain"/>
    <property type="match status" value="2"/>
</dbReference>
<dbReference type="InterPro" id="IPR018484">
    <property type="entry name" value="FGGY_N"/>
</dbReference>
<organism evidence="7 8">
    <name type="scientific">Neolewinella aurantiaca</name>
    <dbReference type="NCBI Taxonomy" id="2602767"/>
    <lineage>
        <taxon>Bacteria</taxon>
        <taxon>Pseudomonadati</taxon>
        <taxon>Bacteroidota</taxon>
        <taxon>Saprospiria</taxon>
        <taxon>Saprospirales</taxon>
        <taxon>Lewinellaceae</taxon>
        <taxon>Neolewinella</taxon>
    </lineage>
</organism>
<evidence type="ECO:0000259" key="6">
    <source>
        <dbReference type="Pfam" id="PF02782"/>
    </source>
</evidence>
<dbReference type="EMBL" id="VOXD01000049">
    <property type="protein sequence ID" value="TXF85215.1"/>
    <property type="molecule type" value="Genomic_DNA"/>
</dbReference>
<evidence type="ECO:0000313" key="8">
    <source>
        <dbReference type="Proteomes" id="UP000321907"/>
    </source>
</evidence>
<protein>
    <submittedName>
        <fullName evidence="7">Gluconate kinase</fullName>
    </submittedName>
</protein>
<gene>
    <name evidence="7" type="ORF">FUA23_20850</name>
</gene>
<dbReference type="OrthoDB" id="9805576at2"/>
<dbReference type="CDD" id="cd07770">
    <property type="entry name" value="ASKHA_NBD_FGGY_GntK"/>
    <property type="match status" value="1"/>
</dbReference>
<evidence type="ECO:0000313" key="7">
    <source>
        <dbReference type="EMBL" id="TXF85215.1"/>
    </source>
</evidence>
<dbReference type="GO" id="GO:0016301">
    <property type="term" value="F:kinase activity"/>
    <property type="evidence" value="ECO:0007669"/>
    <property type="project" value="UniProtKB-KW"/>
</dbReference>
<keyword evidence="3 4" id="KW-0418">Kinase</keyword>
<dbReference type="Proteomes" id="UP000321907">
    <property type="component" value="Unassembled WGS sequence"/>
</dbReference>
<dbReference type="PROSITE" id="PS00445">
    <property type="entry name" value="FGGY_KINASES_2"/>
    <property type="match status" value="1"/>
</dbReference>
<comment type="similarity">
    <text evidence="1 4">Belongs to the FGGY kinase family.</text>
</comment>
<dbReference type="RefSeq" id="WP_147932717.1">
    <property type="nucleotide sequence ID" value="NZ_VOXD01000049.1"/>
</dbReference>
<feature type="domain" description="Carbohydrate kinase FGGY C-terminal" evidence="6">
    <location>
        <begin position="252"/>
        <end position="433"/>
    </location>
</feature>
<dbReference type="PIRSF" id="PIRSF000538">
    <property type="entry name" value="GlpK"/>
    <property type="match status" value="1"/>
</dbReference>
<comment type="caution">
    <text evidence="7">The sequence shown here is derived from an EMBL/GenBank/DDBJ whole genome shotgun (WGS) entry which is preliminary data.</text>
</comment>
<evidence type="ECO:0000256" key="4">
    <source>
        <dbReference type="RuleBase" id="RU003733"/>
    </source>
</evidence>
<name>A0A5C7FK94_9BACT</name>
<dbReference type="InterPro" id="IPR018485">
    <property type="entry name" value="FGGY_C"/>
</dbReference>
<evidence type="ECO:0000256" key="3">
    <source>
        <dbReference type="ARBA" id="ARBA00022777"/>
    </source>
</evidence>
<dbReference type="InterPro" id="IPR000577">
    <property type="entry name" value="Carb_kinase_FGGY"/>
</dbReference>
<dbReference type="PANTHER" id="PTHR43095:SF2">
    <property type="entry name" value="GLUCONOKINASE"/>
    <property type="match status" value="1"/>
</dbReference>
<reference evidence="7 8" key="1">
    <citation type="submission" date="2019-08" db="EMBL/GenBank/DDBJ databases">
        <title>Lewinella sp. strain SSH13 Genome sequencing and assembly.</title>
        <authorList>
            <person name="Kim I."/>
        </authorList>
    </citation>
    <scope>NUCLEOTIDE SEQUENCE [LARGE SCALE GENOMIC DNA]</scope>
    <source>
        <strain evidence="7 8">SSH13</strain>
    </source>
</reference>
<dbReference type="GO" id="GO:0016773">
    <property type="term" value="F:phosphotransferase activity, alcohol group as acceptor"/>
    <property type="evidence" value="ECO:0007669"/>
    <property type="project" value="InterPro"/>
</dbReference>
<evidence type="ECO:0000259" key="5">
    <source>
        <dbReference type="Pfam" id="PF00370"/>
    </source>
</evidence>
<dbReference type="Gene3D" id="3.30.420.40">
    <property type="match status" value="2"/>
</dbReference>
<dbReference type="GO" id="GO:0005975">
    <property type="term" value="P:carbohydrate metabolic process"/>
    <property type="evidence" value="ECO:0007669"/>
    <property type="project" value="InterPro"/>
</dbReference>
<evidence type="ECO:0000256" key="1">
    <source>
        <dbReference type="ARBA" id="ARBA00009156"/>
    </source>
</evidence>
<accession>A0A5C7FK94</accession>
<keyword evidence="8" id="KW-1185">Reference proteome</keyword>
<proteinExistence type="inferred from homology"/>
<dbReference type="InterPro" id="IPR018483">
    <property type="entry name" value="Carb_kinase_FGGY_CS"/>
</dbReference>
<dbReference type="Pfam" id="PF00370">
    <property type="entry name" value="FGGY_N"/>
    <property type="match status" value="1"/>
</dbReference>